<gene>
    <name evidence="2" type="ORF">E2C01_079687</name>
</gene>
<feature type="compositionally biased region" description="Basic and acidic residues" evidence="1">
    <location>
        <begin position="16"/>
        <end position="30"/>
    </location>
</feature>
<accession>A0A5B7IR89</accession>
<keyword evidence="3" id="KW-1185">Reference proteome</keyword>
<reference evidence="2 3" key="1">
    <citation type="submission" date="2019-05" db="EMBL/GenBank/DDBJ databases">
        <title>Another draft genome of Portunus trituberculatus and its Hox gene families provides insights of decapod evolution.</title>
        <authorList>
            <person name="Jeong J.-H."/>
            <person name="Song I."/>
            <person name="Kim S."/>
            <person name="Choi T."/>
            <person name="Kim D."/>
            <person name="Ryu S."/>
            <person name="Kim W."/>
        </authorList>
    </citation>
    <scope>NUCLEOTIDE SEQUENCE [LARGE SCALE GENOMIC DNA]</scope>
    <source>
        <tissue evidence="2">Muscle</tissue>
    </source>
</reference>
<dbReference type="AlphaFoldDB" id="A0A5B7IR89"/>
<dbReference type="Proteomes" id="UP000324222">
    <property type="component" value="Unassembled WGS sequence"/>
</dbReference>
<evidence type="ECO:0000256" key="1">
    <source>
        <dbReference type="SAM" id="MobiDB-lite"/>
    </source>
</evidence>
<sequence length="65" mass="7181">MEGQADGQAGRQAEVCVKDNRDPLTEHGSKIEPGGRLTGSESRPCQPTERFNGRNPLHIEERFCS</sequence>
<protein>
    <submittedName>
        <fullName evidence="2">Uncharacterized protein</fullName>
    </submittedName>
</protein>
<feature type="region of interest" description="Disordered" evidence="1">
    <location>
        <begin position="1"/>
        <end position="65"/>
    </location>
</feature>
<evidence type="ECO:0000313" key="2">
    <source>
        <dbReference type="EMBL" id="MPC84933.1"/>
    </source>
</evidence>
<proteinExistence type="predicted"/>
<evidence type="ECO:0000313" key="3">
    <source>
        <dbReference type="Proteomes" id="UP000324222"/>
    </source>
</evidence>
<dbReference type="EMBL" id="VSRR010066848">
    <property type="protein sequence ID" value="MPC84933.1"/>
    <property type="molecule type" value="Genomic_DNA"/>
</dbReference>
<organism evidence="2 3">
    <name type="scientific">Portunus trituberculatus</name>
    <name type="common">Swimming crab</name>
    <name type="synonym">Neptunus trituberculatus</name>
    <dbReference type="NCBI Taxonomy" id="210409"/>
    <lineage>
        <taxon>Eukaryota</taxon>
        <taxon>Metazoa</taxon>
        <taxon>Ecdysozoa</taxon>
        <taxon>Arthropoda</taxon>
        <taxon>Crustacea</taxon>
        <taxon>Multicrustacea</taxon>
        <taxon>Malacostraca</taxon>
        <taxon>Eumalacostraca</taxon>
        <taxon>Eucarida</taxon>
        <taxon>Decapoda</taxon>
        <taxon>Pleocyemata</taxon>
        <taxon>Brachyura</taxon>
        <taxon>Eubrachyura</taxon>
        <taxon>Portunoidea</taxon>
        <taxon>Portunidae</taxon>
        <taxon>Portuninae</taxon>
        <taxon>Portunus</taxon>
    </lineage>
</organism>
<comment type="caution">
    <text evidence="2">The sequence shown here is derived from an EMBL/GenBank/DDBJ whole genome shotgun (WGS) entry which is preliminary data.</text>
</comment>
<name>A0A5B7IR89_PORTR</name>